<feature type="transmembrane region" description="Helical" evidence="7">
    <location>
        <begin position="135"/>
        <end position="163"/>
    </location>
</feature>
<feature type="transmembrane region" description="Helical" evidence="7">
    <location>
        <begin position="54"/>
        <end position="74"/>
    </location>
</feature>
<dbReference type="GO" id="GO:0034040">
    <property type="term" value="F:ATPase-coupled lipid transmembrane transporter activity"/>
    <property type="evidence" value="ECO:0007669"/>
    <property type="project" value="TreeGrafter"/>
</dbReference>
<evidence type="ECO:0000256" key="1">
    <source>
        <dbReference type="ARBA" id="ARBA00004651"/>
    </source>
</evidence>
<dbReference type="SMART" id="SM00382">
    <property type="entry name" value="AAA"/>
    <property type="match status" value="1"/>
</dbReference>
<dbReference type="Pfam" id="PF00664">
    <property type="entry name" value="ABC_membrane"/>
    <property type="match status" value="1"/>
</dbReference>
<comment type="subcellular location">
    <subcellularLocation>
        <location evidence="1">Cell membrane</location>
        <topology evidence="1">Multi-pass membrane protein</topology>
    </subcellularLocation>
</comment>
<dbReference type="SUPFAM" id="SSF90123">
    <property type="entry name" value="ABC transporter transmembrane region"/>
    <property type="match status" value="1"/>
</dbReference>
<evidence type="ECO:0000259" key="9">
    <source>
        <dbReference type="PROSITE" id="PS50929"/>
    </source>
</evidence>
<dbReference type="InterPro" id="IPR027417">
    <property type="entry name" value="P-loop_NTPase"/>
</dbReference>
<dbReference type="PANTHER" id="PTHR24221:SF654">
    <property type="entry name" value="ATP-BINDING CASSETTE SUB-FAMILY B MEMBER 6"/>
    <property type="match status" value="1"/>
</dbReference>
<dbReference type="SUPFAM" id="SSF52540">
    <property type="entry name" value="P-loop containing nucleoside triphosphate hydrolases"/>
    <property type="match status" value="1"/>
</dbReference>
<dbReference type="InterPro" id="IPR036640">
    <property type="entry name" value="ABC1_TM_sf"/>
</dbReference>
<dbReference type="PANTHER" id="PTHR24221">
    <property type="entry name" value="ATP-BINDING CASSETTE SUB-FAMILY B"/>
    <property type="match status" value="1"/>
</dbReference>
<evidence type="ECO:0000256" key="7">
    <source>
        <dbReference type="SAM" id="Phobius"/>
    </source>
</evidence>
<sequence length="530" mass="61358">MKNSMIFGIKNKNTFLLILILVVSTLIGTVIQFVKGDLFQGALDHNLSNVYKYILVFGLLIMIEVLFYFFEWVYENYLIRNTFANQKSLIIKNVLKTKDFTNIKKTKENSLNTLTNVVDSLEFLYYRSFFDAIYLSLRIVFVTTSLLIINVYIGLVVIAFMFLPLLLTRVFKDKLANLEKKFLNQKGDNLNFFKNLLDNLKYVRVLNADVIFLNKSKRIINKEREAGLTTENYKVTLNALYSLLSYISHFIILAISTLLIIKGHITPGVTITLLGLVEQLSMPILSLSRSINNINSTKELREEISSILCSEVDERETIIDYQNSISAKKISLKFDNTIFNYKDIAFLKNKTHIITGQSGLGKSIFLESILGLLKNKNAGEICYDHDNLKINSNPFEDIMYVMTDNNLFDESPIFNILLRNEYSKEEFIYMKRFLSEEKLLSEDVTKLSSGEKRRLLILRGLMSNRSTLIFDEPTSNLDRLNSQIYWDELLNIKDKTIIVISHNTPKDIYDRFDIKYDFTNYVSKESVSHV</sequence>
<evidence type="ECO:0000313" key="11">
    <source>
        <dbReference type="Proteomes" id="UP000018566"/>
    </source>
</evidence>
<dbReference type="InterPro" id="IPR003439">
    <property type="entry name" value="ABC_transporter-like_ATP-bd"/>
</dbReference>
<dbReference type="InterPro" id="IPR011527">
    <property type="entry name" value="ABC1_TM_dom"/>
</dbReference>
<dbReference type="InterPro" id="IPR003593">
    <property type="entry name" value="AAA+_ATPase"/>
</dbReference>
<feature type="domain" description="ABC transporter" evidence="8">
    <location>
        <begin position="319"/>
        <end position="530"/>
    </location>
</feature>
<dbReference type="GO" id="GO:0005886">
    <property type="term" value="C:plasma membrane"/>
    <property type="evidence" value="ECO:0007669"/>
    <property type="project" value="UniProtKB-SubCell"/>
</dbReference>
<feature type="domain" description="ABC transmembrane type-1" evidence="9">
    <location>
        <begin position="18"/>
        <end position="296"/>
    </location>
</feature>
<accession>A0A9W3PI91</accession>
<evidence type="ECO:0000259" key="8">
    <source>
        <dbReference type="PROSITE" id="PS50893"/>
    </source>
</evidence>
<dbReference type="EMBL" id="CP005935">
    <property type="protein sequence ID" value="AHA74260.1"/>
    <property type="molecule type" value="Genomic_DNA"/>
</dbReference>
<dbReference type="GO" id="GO:0140359">
    <property type="term" value="F:ABC-type transporter activity"/>
    <property type="evidence" value="ECO:0007669"/>
    <property type="project" value="InterPro"/>
</dbReference>
<dbReference type="InterPro" id="IPR039421">
    <property type="entry name" value="Type_1_exporter"/>
</dbReference>
<dbReference type="InterPro" id="IPR017871">
    <property type="entry name" value="ABC_transporter-like_CS"/>
</dbReference>
<evidence type="ECO:0000256" key="5">
    <source>
        <dbReference type="ARBA" id="ARBA00022989"/>
    </source>
</evidence>
<dbReference type="AlphaFoldDB" id="A0A9W3PI91"/>
<organism evidence="10 11">
    <name type="scientific">Bacillus thuringiensis YBT-1518</name>
    <dbReference type="NCBI Taxonomy" id="529122"/>
    <lineage>
        <taxon>Bacteria</taxon>
        <taxon>Bacillati</taxon>
        <taxon>Bacillota</taxon>
        <taxon>Bacilli</taxon>
        <taxon>Bacillales</taxon>
        <taxon>Bacillaceae</taxon>
        <taxon>Bacillus</taxon>
        <taxon>Bacillus cereus group</taxon>
    </lineage>
</organism>
<dbReference type="GO" id="GO:0005524">
    <property type="term" value="F:ATP binding"/>
    <property type="evidence" value="ECO:0007669"/>
    <property type="project" value="UniProtKB-KW"/>
</dbReference>
<dbReference type="KEGG" id="bthu:YBT1518_25710"/>
<feature type="transmembrane region" description="Helical" evidence="7">
    <location>
        <begin position="239"/>
        <end position="261"/>
    </location>
</feature>
<dbReference type="PROSITE" id="PS50929">
    <property type="entry name" value="ABC_TM1F"/>
    <property type="match status" value="1"/>
</dbReference>
<keyword evidence="2 7" id="KW-0812">Transmembrane</keyword>
<evidence type="ECO:0000256" key="6">
    <source>
        <dbReference type="ARBA" id="ARBA00023136"/>
    </source>
</evidence>
<dbReference type="RefSeq" id="WP_023523174.1">
    <property type="nucleotide sequence ID" value="NC_022873.1"/>
</dbReference>
<evidence type="ECO:0000256" key="3">
    <source>
        <dbReference type="ARBA" id="ARBA00022741"/>
    </source>
</evidence>
<evidence type="ECO:0000256" key="2">
    <source>
        <dbReference type="ARBA" id="ARBA00022692"/>
    </source>
</evidence>
<protein>
    <submittedName>
        <fullName evidence="10">ABC transporter-like protein</fullName>
    </submittedName>
</protein>
<keyword evidence="6 7" id="KW-0472">Membrane</keyword>
<dbReference type="Gene3D" id="3.40.50.300">
    <property type="entry name" value="P-loop containing nucleotide triphosphate hydrolases"/>
    <property type="match status" value="1"/>
</dbReference>
<evidence type="ECO:0000256" key="4">
    <source>
        <dbReference type="ARBA" id="ARBA00022840"/>
    </source>
</evidence>
<keyword evidence="5 7" id="KW-1133">Transmembrane helix</keyword>
<evidence type="ECO:0000313" key="10">
    <source>
        <dbReference type="EMBL" id="AHA74260.1"/>
    </source>
</evidence>
<dbReference type="PROSITE" id="PS00211">
    <property type="entry name" value="ABC_TRANSPORTER_1"/>
    <property type="match status" value="1"/>
</dbReference>
<keyword evidence="3" id="KW-0547">Nucleotide-binding</keyword>
<dbReference type="PROSITE" id="PS50893">
    <property type="entry name" value="ABC_TRANSPORTER_2"/>
    <property type="match status" value="1"/>
</dbReference>
<dbReference type="Proteomes" id="UP000018566">
    <property type="component" value="Chromosome"/>
</dbReference>
<reference evidence="10 11" key="1">
    <citation type="submission" date="2013-05" db="EMBL/GenBank/DDBJ databases">
        <title>Complete genome sequence of Bacillus thuringiensis YBT-1518, a typical strain with high toxicity to nematode.</title>
        <authorList>
            <person name="Wang P."/>
            <person name="Zhang C."/>
            <person name="Guo M."/>
            <person name="Guo S."/>
            <person name="Zhu Y."/>
            <person name="Zheng J."/>
            <person name="Zhu L."/>
            <person name="Ruan L."/>
            <person name="Peng D."/>
            <person name="Sun M."/>
        </authorList>
    </citation>
    <scope>NUCLEOTIDE SEQUENCE [LARGE SCALE GENOMIC DNA]</scope>
    <source>
        <strain evidence="10 11">YBT-1518</strain>
    </source>
</reference>
<name>A0A9W3PI91_BACTU</name>
<dbReference type="Pfam" id="PF00005">
    <property type="entry name" value="ABC_tran"/>
    <property type="match status" value="1"/>
</dbReference>
<feature type="transmembrane region" description="Helical" evidence="7">
    <location>
        <begin position="15"/>
        <end position="34"/>
    </location>
</feature>
<keyword evidence="4" id="KW-0067">ATP-binding</keyword>
<dbReference type="Gene3D" id="1.20.1560.10">
    <property type="entry name" value="ABC transporter type 1, transmembrane domain"/>
    <property type="match status" value="1"/>
</dbReference>
<dbReference type="GO" id="GO:0016887">
    <property type="term" value="F:ATP hydrolysis activity"/>
    <property type="evidence" value="ECO:0007669"/>
    <property type="project" value="InterPro"/>
</dbReference>
<proteinExistence type="predicted"/>
<gene>
    <name evidence="10" type="ORF">YBT1518_25710</name>
</gene>